<sequence>MSSQQCTSSFRLMTYNIRCDTIFDGKNQWHRRKNRVINLIRHYSPDLLGVQEPVPQQMTDLQTELSNYGSYGVGRNDGRDSGEFCSIFYCHDRFELNDKGTFWLSEGPDTPGTKGWDAVFPRICSWVKLKDRLTNKEIYYFNTHFDHEGRIARQQSARLILARIEQIAGPSTPTILTGDFNSGPESDAYRTIIANTNIQDAKLSTESPHSGPHGTWCTFDVKHGIGDRIDYIFITSSHFKVLKHAHLTDSENKVYPSDHLPVLAELDYKN</sequence>
<dbReference type="PANTHER" id="PTHR12121">
    <property type="entry name" value="CARBON CATABOLITE REPRESSOR PROTEIN 4"/>
    <property type="match status" value="1"/>
</dbReference>
<dbReference type="SUPFAM" id="SSF56219">
    <property type="entry name" value="DNase I-like"/>
    <property type="match status" value="1"/>
</dbReference>
<evidence type="ECO:0000313" key="3">
    <source>
        <dbReference type="EMBL" id="CAF3591717.1"/>
    </source>
</evidence>
<proteinExistence type="predicted"/>
<dbReference type="GO" id="GO:0000175">
    <property type="term" value="F:3'-5'-RNA exonuclease activity"/>
    <property type="evidence" value="ECO:0007669"/>
    <property type="project" value="TreeGrafter"/>
</dbReference>
<dbReference type="AlphaFoldDB" id="A0A813ZC01"/>
<dbReference type="Gene3D" id="3.60.10.10">
    <property type="entry name" value="Endonuclease/exonuclease/phosphatase"/>
    <property type="match status" value="1"/>
</dbReference>
<dbReference type="CDD" id="cd09083">
    <property type="entry name" value="EEP-1"/>
    <property type="match status" value="1"/>
</dbReference>
<evidence type="ECO:0000313" key="4">
    <source>
        <dbReference type="Proteomes" id="UP000663864"/>
    </source>
</evidence>
<comment type="caution">
    <text evidence="2">The sequence shown here is derived from an EMBL/GenBank/DDBJ whole genome shotgun (WGS) entry which is preliminary data.</text>
</comment>
<protein>
    <recommendedName>
        <fullName evidence="1">Endonuclease/exonuclease/phosphatase domain-containing protein</fullName>
    </recommendedName>
</protein>
<evidence type="ECO:0000259" key="1">
    <source>
        <dbReference type="Pfam" id="PF03372"/>
    </source>
</evidence>
<accession>A0A813ZC01</accession>
<dbReference type="Pfam" id="PF03372">
    <property type="entry name" value="Exo_endo_phos"/>
    <property type="match status" value="1"/>
</dbReference>
<dbReference type="Proteomes" id="UP000663864">
    <property type="component" value="Unassembled WGS sequence"/>
</dbReference>
<organism evidence="2 4">
    <name type="scientific">Rotaria sordida</name>
    <dbReference type="NCBI Taxonomy" id="392033"/>
    <lineage>
        <taxon>Eukaryota</taxon>
        <taxon>Metazoa</taxon>
        <taxon>Spiralia</taxon>
        <taxon>Gnathifera</taxon>
        <taxon>Rotifera</taxon>
        <taxon>Eurotatoria</taxon>
        <taxon>Bdelloidea</taxon>
        <taxon>Philodinida</taxon>
        <taxon>Philodinidae</taxon>
        <taxon>Rotaria</taxon>
    </lineage>
</organism>
<gene>
    <name evidence="3" type="ORF">JBS370_LOCUS3329</name>
    <name evidence="2" type="ORF">ZHD862_LOCUS7201</name>
</gene>
<reference evidence="2" key="1">
    <citation type="submission" date="2021-02" db="EMBL/GenBank/DDBJ databases">
        <authorList>
            <person name="Nowell W R."/>
        </authorList>
    </citation>
    <scope>NUCLEOTIDE SEQUENCE</scope>
</reference>
<dbReference type="InterPro" id="IPR036691">
    <property type="entry name" value="Endo/exonu/phosph_ase_sf"/>
</dbReference>
<feature type="domain" description="Endonuclease/exonuclease/phosphatase" evidence="1">
    <location>
        <begin position="13"/>
        <end position="259"/>
    </location>
</feature>
<dbReference type="Proteomes" id="UP000663836">
    <property type="component" value="Unassembled WGS sequence"/>
</dbReference>
<dbReference type="EMBL" id="CAJNOT010000215">
    <property type="protein sequence ID" value="CAF0897289.1"/>
    <property type="molecule type" value="Genomic_DNA"/>
</dbReference>
<name>A0A813ZC01_9BILA</name>
<dbReference type="PANTHER" id="PTHR12121:SF36">
    <property type="entry name" value="ENDONUCLEASE_EXONUCLEASE_PHOSPHATASE DOMAIN-CONTAINING PROTEIN"/>
    <property type="match status" value="1"/>
</dbReference>
<dbReference type="EMBL" id="CAJOBD010000141">
    <property type="protein sequence ID" value="CAF3591717.1"/>
    <property type="molecule type" value="Genomic_DNA"/>
</dbReference>
<dbReference type="InterPro" id="IPR005135">
    <property type="entry name" value="Endo/exonuclease/phosphatase"/>
</dbReference>
<evidence type="ECO:0000313" key="2">
    <source>
        <dbReference type="EMBL" id="CAF0897289.1"/>
    </source>
</evidence>
<dbReference type="InterPro" id="IPR050410">
    <property type="entry name" value="CCR4/nocturin_mRNA_transcr"/>
</dbReference>